<dbReference type="RefSeq" id="WP_152130151.1">
    <property type="nucleotide sequence ID" value="NZ_WELG01000001.1"/>
</dbReference>
<dbReference type="Proteomes" id="UP000429785">
    <property type="component" value="Unassembled WGS sequence"/>
</dbReference>
<evidence type="ECO:0000313" key="2">
    <source>
        <dbReference type="Proteomes" id="UP000429785"/>
    </source>
</evidence>
<organism evidence="1 2">
    <name type="scientific">Flagellimonas olearia</name>
    <dbReference type="NCBI Taxonomy" id="552546"/>
    <lineage>
        <taxon>Bacteria</taxon>
        <taxon>Pseudomonadati</taxon>
        <taxon>Bacteroidota</taxon>
        <taxon>Flavobacteriia</taxon>
        <taxon>Flavobacteriales</taxon>
        <taxon>Flavobacteriaceae</taxon>
        <taxon>Flagellimonas</taxon>
    </lineage>
</organism>
<evidence type="ECO:0000313" key="1">
    <source>
        <dbReference type="EMBL" id="KAB7530218.1"/>
    </source>
</evidence>
<sequence>MDTARHMDVFPQRPERPLWQGLMFFFKSELLEHMLLGKISADEVLGTALLQLAHMGAKTL</sequence>
<dbReference type="AlphaFoldDB" id="A0A6I1DY54"/>
<dbReference type="EMBL" id="WELG01000001">
    <property type="protein sequence ID" value="KAB7530218.1"/>
    <property type="molecule type" value="Genomic_DNA"/>
</dbReference>
<name>A0A6I1DY54_9FLAO</name>
<accession>A0A6I1DY54</accession>
<reference evidence="1 2" key="1">
    <citation type="submission" date="2019-10" db="EMBL/GenBank/DDBJ databases">
        <title>Muricauda olearia CL-SS4 JCM15563 genome.</title>
        <authorList>
            <person name="Liu L."/>
        </authorList>
    </citation>
    <scope>NUCLEOTIDE SEQUENCE [LARGE SCALE GENOMIC DNA]</scope>
    <source>
        <strain evidence="1 2">CL-SS4</strain>
    </source>
</reference>
<protein>
    <submittedName>
        <fullName evidence="1">Uncharacterized protein</fullName>
    </submittedName>
</protein>
<comment type="caution">
    <text evidence="1">The sequence shown here is derived from an EMBL/GenBank/DDBJ whole genome shotgun (WGS) entry which is preliminary data.</text>
</comment>
<proteinExistence type="predicted"/>
<gene>
    <name evidence="1" type="ORF">F8C76_01535</name>
</gene>